<evidence type="ECO:0000256" key="1">
    <source>
        <dbReference type="ARBA" id="ARBA00023015"/>
    </source>
</evidence>
<gene>
    <name evidence="6" type="ORF">Aau02nite_75880</name>
</gene>
<proteinExistence type="predicted"/>
<keyword evidence="3" id="KW-0804">Transcription</keyword>
<dbReference type="Gene3D" id="1.10.357.10">
    <property type="entry name" value="Tetracycline Repressor, domain 2"/>
    <property type="match status" value="1"/>
</dbReference>
<dbReference type="RefSeq" id="WP_212993402.1">
    <property type="nucleotide sequence ID" value="NZ_BAABEA010000047.1"/>
</dbReference>
<accession>A0A919VUQ4</accession>
<dbReference type="GO" id="GO:0000976">
    <property type="term" value="F:transcription cis-regulatory region binding"/>
    <property type="evidence" value="ECO:0007669"/>
    <property type="project" value="TreeGrafter"/>
</dbReference>
<evidence type="ECO:0000313" key="7">
    <source>
        <dbReference type="Proteomes" id="UP000681340"/>
    </source>
</evidence>
<dbReference type="PROSITE" id="PS50977">
    <property type="entry name" value="HTH_TETR_2"/>
    <property type="match status" value="1"/>
</dbReference>
<feature type="domain" description="HTH tetR-type" evidence="5">
    <location>
        <begin position="15"/>
        <end position="75"/>
    </location>
</feature>
<evidence type="ECO:0000313" key="6">
    <source>
        <dbReference type="EMBL" id="GIM77426.1"/>
    </source>
</evidence>
<dbReference type="PANTHER" id="PTHR30055">
    <property type="entry name" value="HTH-TYPE TRANSCRIPTIONAL REGULATOR RUTR"/>
    <property type="match status" value="1"/>
</dbReference>
<dbReference type="Proteomes" id="UP000681340">
    <property type="component" value="Unassembled WGS sequence"/>
</dbReference>
<dbReference type="SUPFAM" id="SSF46689">
    <property type="entry name" value="Homeodomain-like"/>
    <property type="match status" value="1"/>
</dbReference>
<dbReference type="InterPro" id="IPR050109">
    <property type="entry name" value="HTH-type_TetR-like_transc_reg"/>
</dbReference>
<dbReference type="GO" id="GO:0003700">
    <property type="term" value="F:DNA-binding transcription factor activity"/>
    <property type="evidence" value="ECO:0007669"/>
    <property type="project" value="TreeGrafter"/>
</dbReference>
<keyword evidence="7" id="KW-1185">Reference proteome</keyword>
<name>A0A919VUQ4_9ACTN</name>
<sequence>MTSTPPAGLRERKKARTKAAIREHAMRLFQEQGYAATTVDQIAAAADVSPSTFFRYFPTKEDVVLTDDYDPLMVAALRAQPAGLSPIEAIRRSVRELFGQLPDAQWEQERRRQQLIASVPELRMRIQQQYADSITLLAEVVAERAGRPGDDFASRVVAGAVIGAALAATRDGRTMADGATYFEDFDRALALLQAGLPVGPPEV</sequence>
<dbReference type="PANTHER" id="PTHR30055:SF234">
    <property type="entry name" value="HTH-TYPE TRANSCRIPTIONAL REGULATOR BETI"/>
    <property type="match status" value="1"/>
</dbReference>
<dbReference type="InterPro" id="IPR041347">
    <property type="entry name" value="MftR_C"/>
</dbReference>
<reference evidence="6" key="1">
    <citation type="submission" date="2021-03" db="EMBL/GenBank/DDBJ databases">
        <title>Whole genome shotgun sequence of Actinoplanes auranticolor NBRC 12245.</title>
        <authorList>
            <person name="Komaki H."/>
            <person name="Tamura T."/>
        </authorList>
    </citation>
    <scope>NUCLEOTIDE SEQUENCE</scope>
    <source>
        <strain evidence="6">NBRC 12245</strain>
    </source>
</reference>
<feature type="DNA-binding region" description="H-T-H motif" evidence="4">
    <location>
        <begin position="38"/>
        <end position="57"/>
    </location>
</feature>
<dbReference type="InterPro" id="IPR001647">
    <property type="entry name" value="HTH_TetR"/>
</dbReference>
<dbReference type="EMBL" id="BOQL01000066">
    <property type="protein sequence ID" value="GIM77426.1"/>
    <property type="molecule type" value="Genomic_DNA"/>
</dbReference>
<evidence type="ECO:0000256" key="3">
    <source>
        <dbReference type="ARBA" id="ARBA00023163"/>
    </source>
</evidence>
<organism evidence="6 7">
    <name type="scientific">Actinoplanes auranticolor</name>
    <dbReference type="NCBI Taxonomy" id="47988"/>
    <lineage>
        <taxon>Bacteria</taxon>
        <taxon>Bacillati</taxon>
        <taxon>Actinomycetota</taxon>
        <taxon>Actinomycetes</taxon>
        <taxon>Micromonosporales</taxon>
        <taxon>Micromonosporaceae</taxon>
        <taxon>Actinoplanes</taxon>
    </lineage>
</organism>
<evidence type="ECO:0000259" key="5">
    <source>
        <dbReference type="PROSITE" id="PS50977"/>
    </source>
</evidence>
<dbReference type="Pfam" id="PF17754">
    <property type="entry name" value="TetR_C_14"/>
    <property type="match status" value="1"/>
</dbReference>
<dbReference type="InterPro" id="IPR009057">
    <property type="entry name" value="Homeodomain-like_sf"/>
</dbReference>
<protein>
    <submittedName>
        <fullName evidence="6">TetR family transcriptional regulator</fullName>
    </submittedName>
</protein>
<evidence type="ECO:0000256" key="2">
    <source>
        <dbReference type="ARBA" id="ARBA00023125"/>
    </source>
</evidence>
<keyword evidence="1" id="KW-0805">Transcription regulation</keyword>
<dbReference type="AlphaFoldDB" id="A0A919VUQ4"/>
<dbReference type="Pfam" id="PF00440">
    <property type="entry name" value="TetR_N"/>
    <property type="match status" value="1"/>
</dbReference>
<evidence type="ECO:0000256" key="4">
    <source>
        <dbReference type="PROSITE-ProRule" id="PRU00335"/>
    </source>
</evidence>
<dbReference type="Gene3D" id="1.10.10.60">
    <property type="entry name" value="Homeodomain-like"/>
    <property type="match status" value="1"/>
</dbReference>
<comment type="caution">
    <text evidence="6">The sequence shown here is derived from an EMBL/GenBank/DDBJ whole genome shotgun (WGS) entry which is preliminary data.</text>
</comment>
<keyword evidence="2 4" id="KW-0238">DNA-binding</keyword>
<dbReference type="PRINTS" id="PR00455">
    <property type="entry name" value="HTHTETR"/>
</dbReference>